<dbReference type="CDD" id="cd19076">
    <property type="entry name" value="AKR_AKR13A_13D"/>
    <property type="match status" value="1"/>
</dbReference>
<dbReference type="OrthoDB" id="9768793at2"/>
<proteinExistence type="predicted"/>
<dbReference type="SUPFAM" id="SSF51430">
    <property type="entry name" value="NAD(P)-linked oxidoreductase"/>
    <property type="match status" value="1"/>
</dbReference>
<gene>
    <name evidence="3" type="ORF">FIC82_018715</name>
</gene>
<dbReference type="KEGG" id="cprt:FIC82_018715"/>
<evidence type="ECO:0000259" key="2">
    <source>
        <dbReference type="Pfam" id="PF00248"/>
    </source>
</evidence>
<dbReference type="RefSeq" id="WP_154799484.1">
    <property type="nucleotide sequence ID" value="NZ_CP052757.1"/>
</dbReference>
<dbReference type="Pfam" id="PF00248">
    <property type="entry name" value="Aldo_ket_red"/>
    <property type="match status" value="1"/>
</dbReference>
<name>A0A6M5UGY2_9MICO</name>
<dbReference type="GO" id="GO:0016491">
    <property type="term" value="F:oxidoreductase activity"/>
    <property type="evidence" value="ECO:0007669"/>
    <property type="project" value="UniProtKB-KW"/>
</dbReference>
<dbReference type="InterPro" id="IPR050791">
    <property type="entry name" value="Aldo-Keto_reductase"/>
</dbReference>
<keyword evidence="4" id="KW-1185">Reference proteome</keyword>
<evidence type="ECO:0000313" key="4">
    <source>
        <dbReference type="Proteomes" id="UP000451354"/>
    </source>
</evidence>
<dbReference type="Gene3D" id="3.20.20.100">
    <property type="entry name" value="NADP-dependent oxidoreductase domain"/>
    <property type="match status" value="1"/>
</dbReference>
<sequence length="345" mass="36432">MTDDLAAPAVTAAPRLLPQRTLGSGEAALTVSAVGFGGMSVTDAYGPADVGEAEAVLRRALELGVTLIDTADVYGHGRNEELIGRVLGAHRDEIVLASKFGLPPAGGHPDGRRVDGRPEYVRAAVDASLRRLGTDRLDLYYLHRIDPQVPVEETVGALAELVEAGKVRGIGLSEPSAATVRRAHAVHPVTAVQSEYSLWTRDPEDEVLPTLLELGVGFVPFSPLGRGILTGTVDTPEGFAADDVRRAHARYAGEAFEHNRGLVRSLEQLAAERGVTTAQLALAWLLAQGEDIVPIPGTKRLAYLEQNVAAASVELTADDVAAIGATIPREDVQGVRHPQADLLAG</sequence>
<dbReference type="PANTHER" id="PTHR43625">
    <property type="entry name" value="AFLATOXIN B1 ALDEHYDE REDUCTASE"/>
    <property type="match status" value="1"/>
</dbReference>
<dbReference type="AlphaFoldDB" id="A0A6M5UGY2"/>
<accession>A0A6M5UGY2</accession>
<protein>
    <submittedName>
        <fullName evidence="3">Aldo/keto reductase</fullName>
    </submittedName>
</protein>
<dbReference type="PANTHER" id="PTHR43625:SF40">
    <property type="entry name" value="ALDO-KETO REDUCTASE YAKC [NADP(+)]"/>
    <property type="match status" value="1"/>
</dbReference>
<feature type="domain" description="NADP-dependent oxidoreductase" evidence="2">
    <location>
        <begin position="34"/>
        <end position="324"/>
    </location>
</feature>
<dbReference type="GO" id="GO:0005737">
    <property type="term" value="C:cytoplasm"/>
    <property type="evidence" value="ECO:0007669"/>
    <property type="project" value="TreeGrafter"/>
</dbReference>
<reference evidence="4" key="1">
    <citation type="journal article" date="2022" name="Int. J. Syst. Evol. Microbiol.">
        <title>Cellulosimicrobium protaetiae sp. nov., isolated from the gut of the larva of Protaetia brevitarsis seulensis.</title>
        <authorList>
            <person name="Le Han H."/>
            <person name="Nguyen T.T.H."/>
            <person name="Li Z."/>
            <person name="Shin N.R."/>
            <person name="Kim S.G."/>
        </authorList>
    </citation>
    <scope>NUCLEOTIDE SEQUENCE [LARGE SCALE GENOMIC DNA]</scope>
    <source>
        <strain evidence="4">BI34</strain>
    </source>
</reference>
<dbReference type="InterPro" id="IPR023210">
    <property type="entry name" value="NADP_OxRdtase_dom"/>
</dbReference>
<dbReference type="EMBL" id="CP052757">
    <property type="protein sequence ID" value="QJW37897.1"/>
    <property type="molecule type" value="Genomic_DNA"/>
</dbReference>
<keyword evidence="1" id="KW-0560">Oxidoreductase</keyword>
<evidence type="ECO:0000256" key="1">
    <source>
        <dbReference type="ARBA" id="ARBA00023002"/>
    </source>
</evidence>
<dbReference type="InterPro" id="IPR036812">
    <property type="entry name" value="NAD(P)_OxRdtase_dom_sf"/>
</dbReference>
<organism evidence="3 4">
    <name type="scientific">Cellulosimicrobium protaetiae</name>
    <dbReference type="NCBI Taxonomy" id="2587808"/>
    <lineage>
        <taxon>Bacteria</taxon>
        <taxon>Bacillati</taxon>
        <taxon>Actinomycetota</taxon>
        <taxon>Actinomycetes</taxon>
        <taxon>Micrococcales</taxon>
        <taxon>Promicromonosporaceae</taxon>
        <taxon>Cellulosimicrobium</taxon>
    </lineage>
</organism>
<dbReference type="Proteomes" id="UP000451354">
    <property type="component" value="Chromosome"/>
</dbReference>
<evidence type="ECO:0000313" key="3">
    <source>
        <dbReference type="EMBL" id="QJW37897.1"/>
    </source>
</evidence>